<name>A0A8F5GYT3_9CREN</name>
<keyword evidence="2" id="KW-1185">Reference proteome</keyword>
<evidence type="ECO:0000313" key="1">
    <source>
        <dbReference type="EMBL" id="QXJ34633.1"/>
    </source>
</evidence>
<proteinExistence type="predicted"/>
<sequence length="38" mass="4376">MGKISDMSRENRLISISLLKNFILSEGNGWKKQFVYDG</sequence>
<evidence type="ECO:0000313" key="2">
    <source>
        <dbReference type="Proteomes" id="UP000694036"/>
    </source>
</evidence>
<reference evidence="1 2" key="1">
    <citation type="journal article" date="2021" name="Environ. Microbiol.">
        <title>New insights into the diversity and evolution of the archaeal mobilome from three complete genomes of Saccharolobus shibatae.</title>
        <authorList>
            <person name="Medvedeva S."/>
            <person name="Brandt D."/>
            <person name="Cvirkaite-Krupovic V."/>
            <person name="Liu Y."/>
            <person name="Severinov K."/>
            <person name="Ishino S."/>
            <person name="Ishino Y."/>
            <person name="Prangishvili D."/>
            <person name="Kalinowski J."/>
            <person name="Krupovic M."/>
        </authorList>
    </citation>
    <scope>NUCLEOTIDE SEQUENCE [LARGE SCALE GENOMIC DNA]</scope>
    <source>
        <strain evidence="1 2">S38A</strain>
    </source>
</reference>
<gene>
    <name evidence="1" type="ORF">J5U22_01180</name>
</gene>
<dbReference type="EMBL" id="CP077713">
    <property type="protein sequence ID" value="QXJ34633.1"/>
    <property type="molecule type" value="Genomic_DNA"/>
</dbReference>
<dbReference type="AlphaFoldDB" id="A0A8F5GYT3"/>
<dbReference type="Proteomes" id="UP000694036">
    <property type="component" value="Chromosome"/>
</dbReference>
<organism evidence="1 2">
    <name type="scientific">Saccharolobus shibatae</name>
    <dbReference type="NCBI Taxonomy" id="2286"/>
    <lineage>
        <taxon>Archaea</taxon>
        <taxon>Thermoproteota</taxon>
        <taxon>Thermoprotei</taxon>
        <taxon>Sulfolobales</taxon>
        <taxon>Sulfolobaceae</taxon>
        <taxon>Saccharolobus</taxon>
    </lineage>
</organism>
<protein>
    <submittedName>
        <fullName evidence="1">Uncharacterized protein</fullName>
    </submittedName>
</protein>
<accession>A0A8F5GYT3</accession>